<reference evidence="3" key="1">
    <citation type="submission" date="2012-07" db="EMBL/GenBank/DDBJ databases">
        <title>Genome of the Chinese tree shrew, a rising model animal genetically related to primates.</title>
        <authorList>
            <person name="Zhang G."/>
            <person name="Fan Y."/>
            <person name="Yao Y."/>
            <person name="Huang Z."/>
        </authorList>
    </citation>
    <scope>NUCLEOTIDE SEQUENCE [LARGE SCALE GENOMIC DNA]</scope>
</reference>
<protein>
    <submittedName>
        <fullName evidence="2">POU domain, class 5, transcription factor 1</fullName>
    </submittedName>
</protein>
<dbReference type="InParanoid" id="L9KYG2"/>
<accession>L9KYG2</accession>
<dbReference type="EMBL" id="KB320598">
    <property type="protein sequence ID" value="ELW67841.1"/>
    <property type="molecule type" value="Genomic_DNA"/>
</dbReference>
<evidence type="ECO:0000313" key="2">
    <source>
        <dbReference type="EMBL" id="ELW67841.1"/>
    </source>
</evidence>
<dbReference type="Proteomes" id="UP000011518">
    <property type="component" value="Unassembled WGS sequence"/>
</dbReference>
<evidence type="ECO:0000313" key="3">
    <source>
        <dbReference type="Proteomes" id="UP000011518"/>
    </source>
</evidence>
<name>L9KYG2_TUPCH</name>
<proteinExistence type="predicted"/>
<dbReference type="STRING" id="246437.L9KYG2"/>
<reference evidence="3" key="2">
    <citation type="journal article" date="2013" name="Nat. Commun.">
        <title>Genome of the Chinese tree shrew.</title>
        <authorList>
            <person name="Fan Y."/>
            <person name="Huang Z.Y."/>
            <person name="Cao C.C."/>
            <person name="Chen C.S."/>
            <person name="Chen Y.X."/>
            <person name="Fan D.D."/>
            <person name="He J."/>
            <person name="Hou H.L."/>
            <person name="Hu L."/>
            <person name="Hu X.T."/>
            <person name="Jiang X.T."/>
            <person name="Lai R."/>
            <person name="Lang Y.S."/>
            <person name="Liang B."/>
            <person name="Liao S.G."/>
            <person name="Mu D."/>
            <person name="Ma Y.Y."/>
            <person name="Niu Y.Y."/>
            <person name="Sun X.Q."/>
            <person name="Xia J.Q."/>
            <person name="Xiao J."/>
            <person name="Xiong Z.Q."/>
            <person name="Xu L."/>
            <person name="Yang L."/>
            <person name="Zhang Y."/>
            <person name="Zhao W."/>
            <person name="Zhao X.D."/>
            <person name="Zheng Y.T."/>
            <person name="Zhou J.M."/>
            <person name="Zhu Y.B."/>
            <person name="Zhang G.J."/>
            <person name="Wang J."/>
            <person name="Yao Y.G."/>
        </authorList>
    </citation>
    <scope>NUCLEOTIDE SEQUENCE [LARGE SCALE GENOMIC DNA]</scope>
</reference>
<sequence>MWGIPPCPPPYEFCGGMAYCGPPVGVGLVPPNSLEMSQLEGEVGAGGERNSEGASPEPCAAPLADVKLEKESPEQNPEEASEPRGDGVGRGPVGSSPDKGKWPSAGAQAWNPAALGTEGCGDCGPTREAAASDEVGIGTWVGLAPNPQLGFGKAEETAEGISNLALSAEPKWGVKMSLFDTTDCRGNRGPHGRLFSLAPPAGSVSSVPRCAVLRPLLGLPTFLSSPPRLKFHADV</sequence>
<feature type="region of interest" description="Disordered" evidence="1">
    <location>
        <begin position="30"/>
        <end position="113"/>
    </location>
</feature>
<evidence type="ECO:0000256" key="1">
    <source>
        <dbReference type="SAM" id="MobiDB-lite"/>
    </source>
</evidence>
<keyword evidence="3" id="KW-1185">Reference proteome</keyword>
<gene>
    <name evidence="2" type="ORF">TREES_T100003952</name>
</gene>
<organism evidence="2 3">
    <name type="scientific">Tupaia chinensis</name>
    <name type="common">Chinese tree shrew</name>
    <name type="synonym">Tupaia belangeri chinensis</name>
    <dbReference type="NCBI Taxonomy" id="246437"/>
    <lineage>
        <taxon>Eukaryota</taxon>
        <taxon>Metazoa</taxon>
        <taxon>Chordata</taxon>
        <taxon>Craniata</taxon>
        <taxon>Vertebrata</taxon>
        <taxon>Euteleostomi</taxon>
        <taxon>Mammalia</taxon>
        <taxon>Eutheria</taxon>
        <taxon>Euarchontoglires</taxon>
        <taxon>Scandentia</taxon>
        <taxon>Tupaiidae</taxon>
        <taxon>Tupaia</taxon>
    </lineage>
</organism>
<dbReference type="AlphaFoldDB" id="L9KYG2"/>